<feature type="coiled-coil region" evidence="1">
    <location>
        <begin position="467"/>
        <end position="611"/>
    </location>
</feature>
<keyword evidence="2" id="KW-1133">Transmembrane helix</keyword>
<keyword evidence="2" id="KW-0812">Transmembrane</keyword>
<sequence>MVNNNNFYDKYFDIFFRCIFLFSILLLVSIFVKAYITKKNKKEAFFNYKTGHTCRNTNSGGKVNWGYGLRAFHIGAAGPANNDGKQIMSWDHNRIKNECKKLAESRFGKTGYSGISVHHTGPWFTRGCDIYHKQTKPIETIPYSGKNCYINPDFVPLVPEIKGCTNPEADNYNPNANKENYSCIITGCTDPEANNFNPNANTNDNSCILPSPVLPPLNTEPEVIELKNDDCTINYDKGFCVSSNNIAEEEGKHKIDNIDVGLESFDRSIECYNKAKQQYGSSLSGIEIVSGIGDDAAGCYAHTSPTILKGSNNNNAICHVIGKNSISDPQLCKLSVINENSECSVLITRKQQLKKEYEDVYSTIVQNNNQLQNLITNKSDKNLTQLENIYGKNKSEMDNLKTEKLQLLSNVRDAEIKQIESAISCSAEDTIILMDLINDIFTLNSSIIAQQIQNSNLRQIANKLEIISLEENAIIRAEQHMQKLQEQQEAHNKQYEETKRLLNEKLQKEKDEALAKEEERIRLYKEHQKNLLEEQAKIEEETRQKEAEIAKREVLLQEERLNALIEAEKLAQSNEQKNALNYAINSATNKLKNLQDELNEMNKNHASARLELQTEFAKIDYKVKACNDNIQQVRGAKDKTSADLEKCGLFTRQMQRIEPVFF</sequence>
<dbReference type="AlphaFoldDB" id="A0A6C0AG50"/>
<proteinExistence type="predicted"/>
<accession>A0A6C0AG50</accession>
<keyword evidence="2" id="KW-0472">Membrane</keyword>
<name>A0A6C0AG50_9ZZZZ</name>
<protein>
    <submittedName>
        <fullName evidence="3">Uncharacterized protein</fullName>
    </submittedName>
</protein>
<evidence type="ECO:0000313" key="3">
    <source>
        <dbReference type="EMBL" id="QHS78656.1"/>
    </source>
</evidence>
<feature type="transmembrane region" description="Helical" evidence="2">
    <location>
        <begin position="14"/>
        <end position="36"/>
    </location>
</feature>
<feature type="coiled-coil region" evidence="1">
    <location>
        <begin position="383"/>
        <end position="417"/>
    </location>
</feature>
<reference evidence="3" key="1">
    <citation type="journal article" date="2020" name="Nature">
        <title>Giant virus diversity and host interactions through global metagenomics.</title>
        <authorList>
            <person name="Schulz F."/>
            <person name="Roux S."/>
            <person name="Paez-Espino D."/>
            <person name="Jungbluth S."/>
            <person name="Walsh D.A."/>
            <person name="Denef V.J."/>
            <person name="McMahon K.D."/>
            <person name="Konstantinidis K.T."/>
            <person name="Eloe-Fadrosh E.A."/>
            <person name="Kyrpides N.C."/>
            <person name="Woyke T."/>
        </authorList>
    </citation>
    <scope>NUCLEOTIDE SEQUENCE</scope>
    <source>
        <strain evidence="3">GVMAG-S-1024976-23</strain>
    </source>
</reference>
<evidence type="ECO:0000256" key="2">
    <source>
        <dbReference type="SAM" id="Phobius"/>
    </source>
</evidence>
<dbReference type="EMBL" id="MN740601">
    <property type="protein sequence ID" value="QHS78656.1"/>
    <property type="molecule type" value="Genomic_DNA"/>
</dbReference>
<evidence type="ECO:0000256" key="1">
    <source>
        <dbReference type="SAM" id="Coils"/>
    </source>
</evidence>
<keyword evidence="1" id="KW-0175">Coiled coil</keyword>
<organism evidence="3">
    <name type="scientific">viral metagenome</name>
    <dbReference type="NCBI Taxonomy" id="1070528"/>
    <lineage>
        <taxon>unclassified sequences</taxon>
        <taxon>metagenomes</taxon>
        <taxon>organismal metagenomes</taxon>
    </lineage>
</organism>